<dbReference type="SUPFAM" id="SSF49785">
    <property type="entry name" value="Galactose-binding domain-like"/>
    <property type="match status" value="1"/>
</dbReference>
<dbReference type="Pfam" id="PF16389">
    <property type="entry name" value="DUF4998"/>
    <property type="match status" value="1"/>
</dbReference>
<dbReference type="AlphaFoldDB" id="A0A413IJ69"/>
<dbReference type="OrthoDB" id="1089471at2"/>
<dbReference type="EMBL" id="QSCR01000037">
    <property type="protein sequence ID" value="RGY13314.1"/>
    <property type="molecule type" value="Genomic_DNA"/>
</dbReference>
<dbReference type="Pfam" id="PF00754">
    <property type="entry name" value="F5_F8_type_C"/>
    <property type="match status" value="1"/>
</dbReference>
<dbReference type="PROSITE" id="PS51257">
    <property type="entry name" value="PROKAR_LIPOPROTEIN"/>
    <property type="match status" value="1"/>
</dbReference>
<proteinExistence type="predicted"/>
<evidence type="ECO:0000259" key="1">
    <source>
        <dbReference type="PROSITE" id="PS50022"/>
    </source>
</evidence>
<feature type="domain" description="F5/8 type C" evidence="1">
    <location>
        <begin position="355"/>
        <end position="487"/>
    </location>
</feature>
<protein>
    <recommendedName>
        <fullName evidence="1">F5/8 type C domain-containing protein</fullName>
    </recommendedName>
</protein>
<evidence type="ECO:0000313" key="3">
    <source>
        <dbReference type="Proteomes" id="UP000286063"/>
    </source>
</evidence>
<dbReference type="Gene3D" id="2.60.120.260">
    <property type="entry name" value="Galactose-binding domain-like"/>
    <property type="match status" value="1"/>
</dbReference>
<accession>A0A413IJ69</accession>
<dbReference type="InterPro" id="IPR000421">
    <property type="entry name" value="FA58C"/>
</dbReference>
<dbReference type="PROSITE" id="PS50022">
    <property type="entry name" value="FA58C_3"/>
    <property type="match status" value="1"/>
</dbReference>
<gene>
    <name evidence="2" type="ORF">DXA50_16440</name>
</gene>
<organism evidence="2 3">
    <name type="scientific">Butyricimonas virosa</name>
    <dbReference type="NCBI Taxonomy" id="544645"/>
    <lineage>
        <taxon>Bacteria</taxon>
        <taxon>Pseudomonadati</taxon>
        <taxon>Bacteroidota</taxon>
        <taxon>Bacteroidia</taxon>
        <taxon>Bacteroidales</taxon>
        <taxon>Odoribacteraceae</taxon>
        <taxon>Butyricimonas</taxon>
    </lineage>
</organism>
<dbReference type="RefSeq" id="WP_065218189.1">
    <property type="nucleotide sequence ID" value="NZ_QSCR01000037.1"/>
</dbReference>
<sequence>MKHRYICILGMLALLFAAGCEDLKDTYDDYAGDGPVRYMARCTDVKVESGWECLRVFWKNALDPNREKILVRCVSDLSAFDTIVPADAEACEIKGLPDATYTVSVAALSAVGDTSLTNNLQATGRPYFLGHESVQGFTTGILKYVFIKNNLVLFMNEWDEERMANFTLHYTDTEGTAKNFNLKEAFDAGDYLLRDVDPSKEIVLTRQGYLEGCPDLITFPERTLAKGSVTMMGDFRNQLMERYGEITPELLEREELDLDYDLASLEDILYFPNLKTLNLGKNRYFGSTKKVASLTDANKRARMYFCANVLNELNEGMDVNVYRAGDKTGDMVFYNFKQKFGMYEYEGTVNEMNGSQWPADLALLDTEGWTVDITPAGETPEEFRTEMLFDDNPVTQWVPNTGQTQRSYNLTIDMQEPRTVRGLKIVQGQVSYSLQNFLLESVIVQVSADGQTWTYPCHMEENTMGAVSGEKRLLNFAEEQTVRYIRLTVKDRYSNNNTDCVLGDVIPF</sequence>
<dbReference type="InterPro" id="IPR008979">
    <property type="entry name" value="Galactose-bd-like_sf"/>
</dbReference>
<reference evidence="2 3" key="1">
    <citation type="submission" date="2018-08" db="EMBL/GenBank/DDBJ databases">
        <title>A genome reference for cultivated species of the human gut microbiota.</title>
        <authorList>
            <person name="Zou Y."/>
            <person name="Xue W."/>
            <person name="Luo G."/>
        </authorList>
    </citation>
    <scope>NUCLEOTIDE SEQUENCE [LARGE SCALE GENOMIC DNA]</scope>
    <source>
        <strain evidence="2 3">OF02-7</strain>
    </source>
</reference>
<dbReference type="Proteomes" id="UP000286063">
    <property type="component" value="Unassembled WGS sequence"/>
</dbReference>
<evidence type="ECO:0000313" key="2">
    <source>
        <dbReference type="EMBL" id="RGY13314.1"/>
    </source>
</evidence>
<name>A0A413IJ69_9BACT</name>
<comment type="caution">
    <text evidence="2">The sequence shown here is derived from an EMBL/GenBank/DDBJ whole genome shotgun (WGS) entry which is preliminary data.</text>
</comment>